<keyword evidence="2" id="KW-1185">Reference proteome</keyword>
<gene>
    <name evidence="1" type="ORF">Q763_15215</name>
</gene>
<dbReference type="RefSeq" id="WP_035135750.1">
    <property type="nucleotide sequence ID" value="NZ_JRLV01000021.1"/>
</dbReference>
<dbReference type="EMBL" id="JRLV01000021">
    <property type="protein sequence ID" value="KGO79058.1"/>
    <property type="molecule type" value="Genomic_DNA"/>
</dbReference>
<name>A0A0A2LIP6_9FLAO</name>
<protein>
    <recommendedName>
        <fullName evidence="3">DUF3861 domain-containing protein</fullName>
    </recommendedName>
</protein>
<evidence type="ECO:0000313" key="1">
    <source>
        <dbReference type="EMBL" id="KGO79058.1"/>
    </source>
</evidence>
<dbReference type="Gene3D" id="3.10.20.850">
    <property type="entry name" value="Protein of unknown function DUF3861"/>
    <property type="match status" value="1"/>
</dbReference>
<dbReference type="Pfam" id="PF12977">
    <property type="entry name" value="DUF3861"/>
    <property type="match status" value="1"/>
</dbReference>
<dbReference type="InterPro" id="IPR038194">
    <property type="entry name" value="DUF3861_sf"/>
</dbReference>
<accession>A0A0A2LIP6</accession>
<dbReference type="Proteomes" id="UP000030129">
    <property type="component" value="Unassembled WGS sequence"/>
</dbReference>
<dbReference type="AlphaFoldDB" id="A0A0A2LIP6"/>
<dbReference type="InterPro" id="IPR024476">
    <property type="entry name" value="DUF3861"/>
</dbReference>
<sequence length="96" mass="11187">MNSKYNHYKVTLEHTHNPKGDELQEAVSVEFDNHDNIFNIIKILQEKNLFSSDSETAEFAIGLKMFGEVMLRNRENPLFSELFPAFKAFMMKLKST</sequence>
<evidence type="ECO:0000313" key="2">
    <source>
        <dbReference type="Proteomes" id="UP000030129"/>
    </source>
</evidence>
<dbReference type="eggNOG" id="ENOG5032YDA">
    <property type="taxonomic scope" value="Bacteria"/>
</dbReference>
<organism evidence="1 2">
    <name type="scientific">Flavobacterium beibuense F44-8</name>
    <dbReference type="NCBI Taxonomy" id="1406840"/>
    <lineage>
        <taxon>Bacteria</taxon>
        <taxon>Pseudomonadati</taxon>
        <taxon>Bacteroidota</taxon>
        <taxon>Flavobacteriia</taxon>
        <taxon>Flavobacteriales</taxon>
        <taxon>Flavobacteriaceae</taxon>
        <taxon>Flavobacterium</taxon>
    </lineage>
</organism>
<reference evidence="1 2" key="1">
    <citation type="submission" date="2013-09" db="EMBL/GenBank/DDBJ databases">
        <authorList>
            <person name="Zeng Z."/>
            <person name="Chen C."/>
        </authorList>
    </citation>
    <scope>NUCLEOTIDE SEQUENCE [LARGE SCALE GENOMIC DNA]</scope>
    <source>
        <strain evidence="1 2">F44-8</strain>
    </source>
</reference>
<proteinExistence type="predicted"/>
<comment type="caution">
    <text evidence="1">The sequence shown here is derived from an EMBL/GenBank/DDBJ whole genome shotgun (WGS) entry which is preliminary data.</text>
</comment>
<evidence type="ECO:0008006" key="3">
    <source>
        <dbReference type="Google" id="ProtNLM"/>
    </source>
</evidence>
<dbReference type="STRING" id="1406840.Q763_15215"/>